<organism evidence="1 2">
    <name type="scientific">Aphis gossypii</name>
    <name type="common">Cotton aphid</name>
    <dbReference type="NCBI Taxonomy" id="80765"/>
    <lineage>
        <taxon>Eukaryota</taxon>
        <taxon>Metazoa</taxon>
        <taxon>Ecdysozoa</taxon>
        <taxon>Arthropoda</taxon>
        <taxon>Hexapoda</taxon>
        <taxon>Insecta</taxon>
        <taxon>Pterygota</taxon>
        <taxon>Neoptera</taxon>
        <taxon>Paraneoptera</taxon>
        <taxon>Hemiptera</taxon>
        <taxon>Sternorrhyncha</taxon>
        <taxon>Aphidomorpha</taxon>
        <taxon>Aphidoidea</taxon>
        <taxon>Aphididae</taxon>
        <taxon>Aphidini</taxon>
        <taxon>Aphis</taxon>
        <taxon>Aphis</taxon>
    </lineage>
</organism>
<accession>A0A9P0NNW4</accession>
<proteinExistence type="predicted"/>
<dbReference type="PANTHER" id="PTHR31511">
    <property type="entry name" value="PROTEIN CBG23764"/>
    <property type="match status" value="1"/>
</dbReference>
<evidence type="ECO:0000313" key="2">
    <source>
        <dbReference type="Proteomes" id="UP001154329"/>
    </source>
</evidence>
<name>A0A9P0NNW4_APHGO</name>
<dbReference type="AlphaFoldDB" id="A0A9P0NNW4"/>
<dbReference type="PANTHER" id="PTHR31511:SF12">
    <property type="entry name" value="RHO TERMINATION FACTOR N-TERMINAL DOMAIN-CONTAINING PROTEIN"/>
    <property type="match status" value="1"/>
</dbReference>
<dbReference type="EMBL" id="OU899036">
    <property type="protein sequence ID" value="CAH1733409.1"/>
    <property type="molecule type" value="Genomic_DNA"/>
</dbReference>
<dbReference type="GO" id="GO:0071897">
    <property type="term" value="P:DNA biosynthetic process"/>
    <property type="evidence" value="ECO:0007669"/>
    <property type="project" value="UniProtKB-ARBA"/>
</dbReference>
<dbReference type="SUPFAM" id="SSF56672">
    <property type="entry name" value="DNA/RNA polymerases"/>
    <property type="match status" value="1"/>
</dbReference>
<reference evidence="1" key="1">
    <citation type="submission" date="2022-02" db="EMBL/GenBank/DDBJ databases">
        <authorList>
            <person name="King R."/>
        </authorList>
    </citation>
    <scope>NUCLEOTIDE SEQUENCE</scope>
</reference>
<reference evidence="1" key="2">
    <citation type="submission" date="2022-10" db="EMBL/GenBank/DDBJ databases">
        <authorList>
            <consortium name="ENA_rothamsted_submissions"/>
            <consortium name="culmorum"/>
            <person name="King R."/>
        </authorList>
    </citation>
    <scope>NUCLEOTIDE SEQUENCE</scope>
</reference>
<sequence>MCKYMPISDFEWYPGNPEVALAQLEWMSETDDVGRIYEVDISYPQHLHDVHNDMPFLPHASIPHGSSVRKLMVTFLRKERYVVHYMNLKQAMALGVLVEKTHRVLEFRQSPWLAPYINLNTELWKQAANKFEEQFFKDLNNSVFGKTIENMWKRFNLELVSCPVRMRKLINRPTFKYCTTYGENLSVIIQHNSEVDFCKPIYIGFSVLELSKVLMYGFHYDVMKRHYGDKIDLLYTDTDNPNLMRFMDTSNLPNDHKCYSTARKRIPGLFKNETNDRTVYEYIALRAKSYANDVEQDVCIRAKGVMRHVIRNHLTFAEHKRCLFADDVDDVESYECDDEFDGNVEKMIAADSAMKAVTQIHRIASTPAASPSTAVTPSPAHCYSHMPFTPYRENVSIRSFKHEVRTIKTMKLVLNRADDKRYVLPDNITTLAHGHYLAKY</sequence>
<gene>
    <name evidence="1" type="ORF">APHIGO_LOCUS9725</name>
</gene>
<dbReference type="Proteomes" id="UP001154329">
    <property type="component" value="Chromosome 3"/>
</dbReference>
<evidence type="ECO:0008006" key="3">
    <source>
        <dbReference type="Google" id="ProtNLM"/>
    </source>
</evidence>
<protein>
    <recommendedName>
        <fullName evidence="3">DNA-directed DNA polymerase</fullName>
    </recommendedName>
</protein>
<evidence type="ECO:0000313" key="1">
    <source>
        <dbReference type="EMBL" id="CAH1733409.1"/>
    </source>
</evidence>
<dbReference type="InterPro" id="IPR043502">
    <property type="entry name" value="DNA/RNA_pol_sf"/>
</dbReference>
<keyword evidence="2" id="KW-1185">Reference proteome</keyword>